<keyword evidence="3" id="KW-0808">Transferase</keyword>
<dbReference type="SFLD" id="SFLDG01151">
    <property type="entry name" value="Main.2:_Nu-like"/>
    <property type="match status" value="1"/>
</dbReference>
<dbReference type="PROSITE" id="PS50405">
    <property type="entry name" value="GST_CTER"/>
    <property type="match status" value="1"/>
</dbReference>
<dbReference type="AlphaFoldDB" id="A0A2G6JJY8"/>
<organism evidence="3 4">
    <name type="scientific">Neptuniibacter caesariensis</name>
    <dbReference type="NCBI Taxonomy" id="207954"/>
    <lineage>
        <taxon>Bacteria</taxon>
        <taxon>Pseudomonadati</taxon>
        <taxon>Pseudomonadota</taxon>
        <taxon>Gammaproteobacteria</taxon>
        <taxon>Oceanospirillales</taxon>
        <taxon>Oceanospirillaceae</taxon>
        <taxon>Neptuniibacter</taxon>
    </lineage>
</organism>
<dbReference type="InterPro" id="IPR004045">
    <property type="entry name" value="Glutathione_S-Trfase_N"/>
</dbReference>
<evidence type="ECO:0000259" key="1">
    <source>
        <dbReference type="PROSITE" id="PS50404"/>
    </source>
</evidence>
<evidence type="ECO:0000259" key="2">
    <source>
        <dbReference type="PROSITE" id="PS50405"/>
    </source>
</evidence>
<dbReference type="EMBL" id="PDSH01000020">
    <property type="protein sequence ID" value="PIE23620.1"/>
    <property type="molecule type" value="Genomic_DNA"/>
</dbReference>
<dbReference type="Gene3D" id="1.20.1050.10">
    <property type="match status" value="1"/>
</dbReference>
<dbReference type="SFLD" id="SFLDG00358">
    <property type="entry name" value="Main_(cytGST)"/>
    <property type="match status" value="1"/>
</dbReference>
<feature type="domain" description="GST C-terminal" evidence="2">
    <location>
        <begin position="89"/>
        <end position="205"/>
    </location>
</feature>
<name>A0A2G6JJY8_NEPCE</name>
<reference evidence="3 4" key="1">
    <citation type="submission" date="2017-10" db="EMBL/GenBank/DDBJ databases">
        <title>Novel microbial diversity and functional potential in the marine mammal oral microbiome.</title>
        <authorList>
            <person name="Dudek N.K."/>
            <person name="Sun C.L."/>
            <person name="Burstein D."/>
            <person name="Kantor R.S."/>
            <person name="Aliaga Goltsman D.S."/>
            <person name="Bik E.M."/>
            <person name="Thomas B.C."/>
            <person name="Banfield J.F."/>
            <person name="Relman D.A."/>
        </authorList>
    </citation>
    <scope>NUCLEOTIDE SEQUENCE [LARGE SCALE GENOMIC DNA]</scope>
    <source>
        <strain evidence="3">DOLJORAL78_47_21</strain>
    </source>
</reference>
<dbReference type="SUPFAM" id="SSF52833">
    <property type="entry name" value="Thioredoxin-like"/>
    <property type="match status" value="1"/>
</dbReference>
<dbReference type="InterPro" id="IPR036282">
    <property type="entry name" value="Glutathione-S-Trfase_C_sf"/>
</dbReference>
<evidence type="ECO:0000313" key="4">
    <source>
        <dbReference type="Proteomes" id="UP000243469"/>
    </source>
</evidence>
<dbReference type="SFLD" id="SFLDS00019">
    <property type="entry name" value="Glutathione_Transferase_(cytos"/>
    <property type="match status" value="1"/>
</dbReference>
<comment type="caution">
    <text evidence="3">The sequence shown here is derived from an EMBL/GenBank/DDBJ whole genome shotgun (WGS) entry which is preliminary data.</text>
</comment>
<sequence>MIELYTWGTPNGQKISIMLEALRLPYRVHPINILENEQFTPDFLAKSPNNKIPAISDDEGPNGEPISLFESGAILIYLAEKHGEFIPTDPIKRLECLQWLMWQTGGFGPFLGQAHHFNRFAPEQLPYAQERYNDEAKRLWAVLDKQLSTRHFIIGDDLSIADFAIYPWAMRYEWQQINPTQYPYVKAWMDRMGHIEFVQRGMQTP</sequence>
<evidence type="ECO:0000313" key="3">
    <source>
        <dbReference type="EMBL" id="PIE23620.1"/>
    </source>
</evidence>
<dbReference type="PROSITE" id="PS50404">
    <property type="entry name" value="GST_NTER"/>
    <property type="match status" value="1"/>
</dbReference>
<dbReference type="InterPro" id="IPR010987">
    <property type="entry name" value="Glutathione-S-Trfase_C-like"/>
</dbReference>
<dbReference type="InterPro" id="IPR004046">
    <property type="entry name" value="GST_C"/>
</dbReference>
<feature type="domain" description="GST N-terminal" evidence="1">
    <location>
        <begin position="1"/>
        <end position="86"/>
    </location>
</feature>
<dbReference type="InterPro" id="IPR040079">
    <property type="entry name" value="Glutathione_S-Trfase"/>
</dbReference>
<dbReference type="STRING" id="207954.MED92_01414"/>
<dbReference type="CDD" id="cd03048">
    <property type="entry name" value="GST_N_Ure2p_like"/>
    <property type="match status" value="1"/>
</dbReference>
<dbReference type="PANTHER" id="PTHR44051">
    <property type="entry name" value="GLUTATHIONE S-TRANSFERASE-RELATED"/>
    <property type="match status" value="1"/>
</dbReference>
<dbReference type="PANTHER" id="PTHR44051:SF19">
    <property type="entry name" value="DISULFIDE-BOND OXIDOREDUCTASE YFCG"/>
    <property type="match status" value="1"/>
</dbReference>
<dbReference type="Pfam" id="PF13417">
    <property type="entry name" value="GST_N_3"/>
    <property type="match status" value="1"/>
</dbReference>
<dbReference type="GO" id="GO:0016740">
    <property type="term" value="F:transferase activity"/>
    <property type="evidence" value="ECO:0007669"/>
    <property type="project" value="UniProtKB-KW"/>
</dbReference>
<gene>
    <name evidence="3" type="ORF">CSA60_04160</name>
</gene>
<proteinExistence type="predicted"/>
<dbReference type="InterPro" id="IPR036249">
    <property type="entry name" value="Thioredoxin-like_sf"/>
</dbReference>
<protein>
    <submittedName>
        <fullName evidence="3">Glutathione S-transferase</fullName>
    </submittedName>
</protein>
<dbReference type="Proteomes" id="UP000243469">
    <property type="component" value="Unassembled WGS sequence"/>
</dbReference>
<dbReference type="Gene3D" id="3.40.30.10">
    <property type="entry name" value="Glutaredoxin"/>
    <property type="match status" value="1"/>
</dbReference>
<dbReference type="Pfam" id="PF00043">
    <property type="entry name" value="GST_C"/>
    <property type="match status" value="1"/>
</dbReference>
<accession>A0A2G6JJY8</accession>
<dbReference type="SUPFAM" id="SSF47616">
    <property type="entry name" value="GST C-terminal domain-like"/>
    <property type="match status" value="1"/>
</dbReference>